<organism evidence="1 2">
    <name type="scientific">Chengkuizengella axinellae</name>
    <dbReference type="NCBI Taxonomy" id="3064388"/>
    <lineage>
        <taxon>Bacteria</taxon>
        <taxon>Bacillati</taxon>
        <taxon>Bacillota</taxon>
        <taxon>Bacilli</taxon>
        <taxon>Bacillales</taxon>
        <taxon>Paenibacillaceae</taxon>
        <taxon>Chengkuizengella</taxon>
    </lineage>
</organism>
<evidence type="ECO:0000313" key="1">
    <source>
        <dbReference type="EMBL" id="MDP5273875.1"/>
    </source>
</evidence>
<name>A0ABT9IX10_9BACL</name>
<dbReference type="RefSeq" id="WP_305991172.1">
    <property type="nucleotide sequence ID" value="NZ_JAVAMP010000002.1"/>
</dbReference>
<gene>
    <name evidence="1" type="ORF">Q5Y73_07145</name>
</gene>
<evidence type="ECO:0000313" key="2">
    <source>
        <dbReference type="Proteomes" id="UP001231941"/>
    </source>
</evidence>
<dbReference type="EMBL" id="JAVAMP010000002">
    <property type="protein sequence ID" value="MDP5273875.1"/>
    <property type="molecule type" value="Genomic_DNA"/>
</dbReference>
<comment type="caution">
    <text evidence="1">The sequence shown here is derived from an EMBL/GenBank/DDBJ whole genome shotgun (WGS) entry which is preliminary data.</text>
</comment>
<protein>
    <submittedName>
        <fullName evidence="1">Uncharacterized protein</fullName>
    </submittedName>
</protein>
<keyword evidence="2" id="KW-1185">Reference proteome</keyword>
<accession>A0ABT9IX10</accession>
<dbReference type="Proteomes" id="UP001231941">
    <property type="component" value="Unassembled WGS sequence"/>
</dbReference>
<sequence length="187" mass="21654">MILVSLIGCESTSDSEFESGMLTIQPIDFFKEDTKYLEPHLDWLTGRFEVKYSGPEKFMNLSIEVYEKGKLIDSRGLLRFDIKKNKEISFSIQDHKDQKELKKLIFTSEDLNDGGSGTYIFNIEFDDDVNSPSGIHYIEDEIKILEGNEAIIWGYFSTEEDYIDNSDELLNYDWVFVLKASLVDDLK</sequence>
<proteinExistence type="predicted"/>
<reference evidence="1 2" key="1">
    <citation type="submission" date="2023-08" db="EMBL/GenBank/DDBJ databases">
        <authorList>
            <person name="Park J.-S."/>
        </authorList>
    </citation>
    <scope>NUCLEOTIDE SEQUENCE [LARGE SCALE GENOMIC DNA]</scope>
    <source>
        <strain evidence="1 2">2205SS18-9</strain>
    </source>
</reference>